<proteinExistence type="predicted"/>
<keyword evidence="2" id="KW-1185">Reference proteome</keyword>
<dbReference type="KEGG" id="sva:SVA_1811"/>
<organism evidence="1 2">
    <name type="scientific">Sulfurifustis variabilis</name>
    <dbReference type="NCBI Taxonomy" id="1675686"/>
    <lineage>
        <taxon>Bacteria</taxon>
        <taxon>Pseudomonadati</taxon>
        <taxon>Pseudomonadota</taxon>
        <taxon>Gammaproteobacteria</taxon>
        <taxon>Acidiferrobacterales</taxon>
        <taxon>Acidiferrobacteraceae</taxon>
        <taxon>Sulfurifustis</taxon>
    </lineage>
</organism>
<accession>A0A1B4V4N7</accession>
<dbReference type="RefSeq" id="WP_096460884.1">
    <property type="nucleotide sequence ID" value="NZ_AP014936.1"/>
</dbReference>
<dbReference type="EMBL" id="AP014936">
    <property type="protein sequence ID" value="BAU48365.1"/>
    <property type="molecule type" value="Genomic_DNA"/>
</dbReference>
<evidence type="ECO:0000313" key="1">
    <source>
        <dbReference type="EMBL" id="BAU48365.1"/>
    </source>
</evidence>
<dbReference type="Proteomes" id="UP000218899">
    <property type="component" value="Chromosome"/>
</dbReference>
<sequence>MNGHFDLYVGIDYSGAETPESRLGGLQVYAARPGGRPEPVRPRPQGRWSRREVAQWLLATTHGGPRLLVGIDHGFSFPEEYFRRYRLDSWPAFLADFCRYWPTDQPGCAVEHVRRGTWWSSTPRPPGERTGATTALRLCERWTSSTKSVFRFDFQGSVAKSTHAGIPWLRYLREEGGDRIFFWPFDGWRPPEAKSVLAEVYPSIFRHRYPRDGRTPDEHDAYAVARWLEETDRNGMLDRYLDPPLTSPERRTAALEGWILGIA</sequence>
<gene>
    <name evidence="1" type="ORF">SVA_1811</name>
</gene>
<name>A0A1B4V4N7_9GAMM</name>
<dbReference type="AlphaFoldDB" id="A0A1B4V4N7"/>
<evidence type="ECO:0000313" key="2">
    <source>
        <dbReference type="Proteomes" id="UP000218899"/>
    </source>
</evidence>
<reference evidence="1 2" key="1">
    <citation type="submission" date="2015-08" db="EMBL/GenBank/DDBJ databases">
        <title>Complete genome sequence of Sulfurifustis variabilis.</title>
        <authorList>
            <person name="Miura A."/>
            <person name="Kojima H."/>
            <person name="Fukui M."/>
        </authorList>
    </citation>
    <scope>NUCLEOTIDE SEQUENCE [LARGE SCALE GENOMIC DNA]</scope>
    <source>
        <strain evidence="2">skN76</strain>
    </source>
</reference>
<evidence type="ECO:0008006" key="3">
    <source>
        <dbReference type="Google" id="ProtNLM"/>
    </source>
</evidence>
<dbReference type="OrthoDB" id="7388866at2"/>
<protein>
    <recommendedName>
        <fullName evidence="3">DUF429 domain-containing protein</fullName>
    </recommendedName>
</protein>